<dbReference type="AlphaFoldDB" id="A0A3E3K0L6"/>
<feature type="transmembrane region" description="Helical" evidence="1">
    <location>
        <begin position="21"/>
        <end position="44"/>
    </location>
</feature>
<feature type="transmembrane region" description="Helical" evidence="1">
    <location>
        <begin position="189"/>
        <end position="212"/>
    </location>
</feature>
<dbReference type="Pfam" id="PF12650">
    <property type="entry name" value="DUF3784"/>
    <property type="match status" value="1"/>
</dbReference>
<evidence type="ECO:0000313" key="3">
    <source>
        <dbReference type="Proteomes" id="UP000261080"/>
    </source>
</evidence>
<evidence type="ECO:0000256" key="1">
    <source>
        <dbReference type="SAM" id="Phobius"/>
    </source>
</evidence>
<dbReference type="EMBL" id="QVLX01000007">
    <property type="protein sequence ID" value="RGE85766.1"/>
    <property type="molecule type" value="Genomic_DNA"/>
</dbReference>
<sequence>MAKINSVIANKSPEKKDIFKISFSLFSVIILYLFEWFFLVGWIYTCKLSSHFLKVDDNYTKHRRICTEQAVGFTPLFLCVLYEAGFRGIYNKTEENICLKIDYSFFVNINHAKSQENRKVLSIGFSPCFQYTFLVSKREEEIEMRLQCMVLGLLFFGIGFFFFIGKAIPMLKGWKNLSEKERKGINMSLLGKNVGTVLMSAGIIFEMSAWFPGFQEKAFVWCMIAWLVLTGIDVYDMEKSKRYLLKNQEEQEACYDKRR</sequence>
<keyword evidence="1" id="KW-1133">Transmembrane helix</keyword>
<keyword evidence="3" id="KW-1185">Reference proteome</keyword>
<dbReference type="OrthoDB" id="2055300at2"/>
<reference evidence="2 3" key="1">
    <citation type="submission" date="2018-08" db="EMBL/GenBank/DDBJ databases">
        <title>A genome reference for cultivated species of the human gut microbiota.</title>
        <authorList>
            <person name="Zou Y."/>
            <person name="Xue W."/>
            <person name="Luo G."/>
        </authorList>
    </citation>
    <scope>NUCLEOTIDE SEQUENCE [LARGE SCALE GENOMIC DNA]</scope>
    <source>
        <strain evidence="2 3">AF37-2AT</strain>
    </source>
</reference>
<name>A0A3E3K0L6_9FIRM</name>
<gene>
    <name evidence="2" type="ORF">DW016_12325</name>
</gene>
<proteinExistence type="predicted"/>
<organism evidence="2 3">
    <name type="scientific">Sellimonas intestinalis</name>
    <dbReference type="NCBI Taxonomy" id="1653434"/>
    <lineage>
        <taxon>Bacteria</taxon>
        <taxon>Bacillati</taxon>
        <taxon>Bacillota</taxon>
        <taxon>Clostridia</taxon>
        <taxon>Lachnospirales</taxon>
        <taxon>Lachnospiraceae</taxon>
        <taxon>Sellimonas</taxon>
    </lineage>
</organism>
<comment type="caution">
    <text evidence="2">The sequence shown here is derived from an EMBL/GenBank/DDBJ whole genome shotgun (WGS) entry which is preliminary data.</text>
</comment>
<protein>
    <submittedName>
        <fullName evidence="2">DUF3784 domain-containing protein</fullName>
    </submittedName>
</protein>
<keyword evidence="1" id="KW-0472">Membrane</keyword>
<keyword evidence="1" id="KW-0812">Transmembrane</keyword>
<accession>A0A3E3K0L6</accession>
<dbReference type="InterPro" id="IPR017259">
    <property type="entry name" value="UCP037672"/>
</dbReference>
<feature type="transmembrane region" description="Helical" evidence="1">
    <location>
        <begin position="218"/>
        <end position="235"/>
    </location>
</feature>
<feature type="transmembrane region" description="Helical" evidence="1">
    <location>
        <begin position="144"/>
        <end position="168"/>
    </location>
</feature>
<dbReference type="Proteomes" id="UP000261080">
    <property type="component" value="Unassembled WGS sequence"/>
</dbReference>
<evidence type="ECO:0000313" key="2">
    <source>
        <dbReference type="EMBL" id="RGE85766.1"/>
    </source>
</evidence>